<dbReference type="Proteomes" id="UP000886005">
    <property type="component" value="Unassembled WGS sequence"/>
</dbReference>
<proteinExistence type="predicted"/>
<gene>
    <name evidence="5" type="ORF">ENJ10_04440</name>
</gene>
<protein>
    <submittedName>
        <fullName evidence="5">Tetratricopeptide repeat protein</fullName>
    </submittedName>
</protein>
<dbReference type="GO" id="GO:0060090">
    <property type="term" value="F:molecular adaptor activity"/>
    <property type="evidence" value="ECO:0007669"/>
    <property type="project" value="TreeGrafter"/>
</dbReference>
<feature type="repeat" description="TPR" evidence="3">
    <location>
        <begin position="78"/>
        <end position="111"/>
    </location>
</feature>
<dbReference type="Pfam" id="PF00515">
    <property type="entry name" value="TPR_1"/>
    <property type="match status" value="1"/>
</dbReference>
<evidence type="ECO:0000256" key="1">
    <source>
        <dbReference type="ARBA" id="ARBA00022737"/>
    </source>
</evidence>
<keyword evidence="1" id="KW-0677">Repeat</keyword>
<dbReference type="AlphaFoldDB" id="A0A7V1PTR1"/>
<dbReference type="SUPFAM" id="SSF48452">
    <property type="entry name" value="TPR-like"/>
    <property type="match status" value="1"/>
</dbReference>
<comment type="caution">
    <text evidence="5">The sequence shown here is derived from an EMBL/GenBank/DDBJ whole genome shotgun (WGS) entry which is preliminary data.</text>
</comment>
<accession>A0A7V1PTR1</accession>
<evidence type="ECO:0000313" key="5">
    <source>
        <dbReference type="EMBL" id="HED09913.1"/>
    </source>
</evidence>
<sequence>MNKKMKTTFKTAPEGYRHQVWGRRMASLPVILLLLCGSLWGQSARSQVEEGNAFYKQGQYRQAVEAYGRALTEDPRNPLIYFNQGDALFKLEQYDEALQSFYKVIPAEDKTLVQKAWYNIGNTFYAKNKFQEAIDAYKRALDFNPADKDAKYNLELTLRKMKEQQNKQKQNKQESVKPSEYAKKMRKKADTLVREGLFDEALAVMRIALARDKTVAAYNGFIQRLKDVNAINEGHPQ</sequence>
<dbReference type="InterPro" id="IPR011990">
    <property type="entry name" value="TPR-like_helical_dom_sf"/>
</dbReference>
<keyword evidence="2 3" id="KW-0802">TPR repeat</keyword>
<dbReference type="Pfam" id="PF13432">
    <property type="entry name" value="TPR_16"/>
    <property type="match status" value="1"/>
</dbReference>
<dbReference type="PROSITE" id="PS50005">
    <property type="entry name" value="TPR"/>
    <property type="match status" value="3"/>
</dbReference>
<evidence type="ECO:0000256" key="4">
    <source>
        <dbReference type="SAM" id="MobiDB-lite"/>
    </source>
</evidence>
<dbReference type="GO" id="GO:0016020">
    <property type="term" value="C:membrane"/>
    <property type="evidence" value="ECO:0007669"/>
    <property type="project" value="TreeGrafter"/>
</dbReference>
<name>A0A7V1PTR1_CALAY</name>
<evidence type="ECO:0000256" key="2">
    <source>
        <dbReference type="ARBA" id="ARBA00022803"/>
    </source>
</evidence>
<feature type="repeat" description="TPR" evidence="3">
    <location>
        <begin position="114"/>
        <end position="147"/>
    </location>
</feature>
<organism evidence="5">
    <name type="scientific">Caldithrix abyssi</name>
    <dbReference type="NCBI Taxonomy" id="187145"/>
    <lineage>
        <taxon>Bacteria</taxon>
        <taxon>Pseudomonadati</taxon>
        <taxon>Calditrichota</taxon>
        <taxon>Calditrichia</taxon>
        <taxon>Calditrichales</taxon>
        <taxon>Calditrichaceae</taxon>
        <taxon>Caldithrix</taxon>
    </lineage>
</organism>
<reference evidence="5" key="1">
    <citation type="journal article" date="2020" name="mSystems">
        <title>Genome- and Community-Level Interaction Insights into Carbon Utilization and Element Cycling Functions of Hydrothermarchaeota in Hydrothermal Sediment.</title>
        <authorList>
            <person name="Zhou Z."/>
            <person name="Liu Y."/>
            <person name="Xu W."/>
            <person name="Pan J."/>
            <person name="Luo Z.H."/>
            <person name="Li M."/>
        </authorList>
    </citation>
    <scope>NUCLEOTIDE SEQUENCE [LARGE SCALE GENOMIC DNA]</scope>
    <source>
        <strain evidence="5">HyVt-456</strain>
    </source>
</reference>
<dbReference type="PROSITE" id="PS50293">
    <property type="entry name" value="TPR_REGION"/>
    <property type="match status" value="2"/>
</dbReference>
<dbReference type="EMBL" id="DRLD01000118">
    <property type="protein sequence ID" value="HED09913.1"/>
    <property type="molecule type" value="Genomic_DNA"/>
</dbReference>
<dbReference type="Gene3D" id="1.25.40.10">
    <property type="entry name" value="Tetratricopeptide repeat domain"/>
    <property type="match status" value="1"/>
</dbReference>
<dbReference type="InterPro" id="IPR019734">
    <property type="entry name" value="TPR_rpt"/>
</dbReference>
<dbReference type="PANTHER" id="PTHR45831:SF2">
    <property type="entry name" value="LD24721P"/>
    <property type="match status" value="1"/>
</dbReference>
<evidence type="ECO:0000256" key="3">
    <source>
        <dbReference type="PROSITE-ProRule" id="PRU00339"/>
    </source>
</evidence>
<dbReference type="GO" id="GO:0072380">
    <property type="term" value="C:TRC complex"/>
    <property type="evidence" value="ECO:0007669"/>
    <property type="project" value="TreeGrafter"/>
</dbReference>
<feature type="region of interest" description="Disordered" evidence="4">
    <location>
        <begin position="163"/>
        <end position="182"/>
    </location>
</feature>
<dbReference type="SMART" id="SM00028">
    <property type="entry name" value="TPR"/>
    <property type="match status" value="4"/>
</dbReference>
<dbReference type="InterPro" id="IPR047150">
    <property type="entry name" value="SGT"/>
</dbReference>
<dbReference type="GO" id="GO:0006620">
    <property type="term" value="P:post-translational protein targeting to endoplasmic reticulum membrane"/>
    <property type="evidence" value="ECO:0007669"/>
    <property type="project" value="TreeGrafter"/>
</dbReference>
<feature type="repeat" description="TPR" evidence="3">
    <location>
        <begin position="44"/>
        <end position="77"/>
    </location>
</feature>
<dbReference type="PANTHER" id="PTHR45831">
    <property type="entry name" value="LD24721P"/>
    <property type="match status" value="1"/>
</dbReference>